<evidence type="ECO:0000256" key="8">
    <source>
        <dbReference type="SAM" id="Phobius"/>
    </source>
</evidence>
<dbReference type="PANTHER" id="PTHR37820:SF1">
    <property type="entry name" value="CELL DIVISION PROTEIN FTSQ"/>
    <property type="match status" value="1"/>
</dbReference>
<feature type="domain" description="POTRA" evidence="9">
    <location>
        <begin position="54"/>
        <end position="131"/>
    </location>
</feature>
<organism evidence="10 11">
    <name type="scientific">Candidatus Buchananbacteria bacterium RIFCSPLOWO2_02_FULL_46_11b</name>
    <dbReference type="NCBI Taxonomy" id="1797548"/>
    <lineage>
        <taxon>Bacteria</taxon>
        <taxon>Candidatus Buchananiibacteriota</taxon>
    </lineage>
</organism>
<sequence>MFKRKRDFSKKNFRNPFFLKKQKGRRNFWAKFVIPAAVLILIIGLYYLNASDSLRIKNIEITGNEHISQAQIKSLILAQMAKSRFLVFSQNNILFFNKRQVKNELAKNYFFSELKIQKKYFQTLAVAVKEKTVRVIWSGSESKYYLDLTGQVLEKAEDYIVSQTEAGDTDLVRTQAVFSRYPLILDKSNAPISIGQKAVDEKLIDFVISLTEFLKKNGDFNISHYVLENPQSQDITLITDEGWEARFKIAEPVKTQGGMLLVVLVQKIKDRKTLQYIDLRFGEKVFYQ</sequence>
<dbReference type="PANTHER" id="PTHR37820">
    <property type="entry name" value="CELL DIVISION PROTEIN DIVIB"/>
    <property type="match status" value="1"/>
</dbReference>
<dbReference type="AlphaFoldDB" id="A0A1G1YUR6"/>
<evidence type="ECO:0000256" key="4">
    <source>
        <dbReference type="ARBA" id="ARBA00022692"/>
    </source>
</evidence>
<keyword evidence="3" id="KW-0132">Cell division</keyword>
<keyword evidence="6 8" id="KW-0472">Membrane</keyword>
<feature type="transmembrane region" description="Helical" evidence="8">
    <location>
        <begin position="28"/>
        <end position="48"/>
    </location>
</feature>
<gene>
    <name evidence="10" type="ORF">A3H67_04515</name>
</gene>
<name>A0A1G1YUR6_9BACT</name>
<protein>
    <recommendedName>
        <fullName evidence="9">POTRA domain-containing protein</fullName>
    </recommendedName>
</protein>
<dbReference type="GO" id="GO:0051301">
    <property type="term" value="P:cell division"/>
    <property type="evidence" value="ECO:0007669"/>
    <property type="project" value="UniProtKB-KW"/>
</dbReference>
<evidence type="ECO:0000256" key="7">
    <source>
        <dbReference type="ARBA" id="ARBA00023306"/>
    </source>
</evidence>
<comment type="caution">
    <text evidence="10">The sequence shown here is derived from an EMBL/GenBank/DDBJ whole genome shotgun (WGS) entry which is preliminary data.</text>
</comment>
<keyword evidence="2" id="KW-1003">Cell membrane</keyword>
<evidence type="ECO:0000313" key="11">
    <source>
        <dbReference type="Proteomes" id="UP000177408"/>
    </source>
</evidence>
<dbReference type="Proteomes" id="UP000177408">
    <property type="component" value="Unassembled WGS sequence"/>
</dbReference>
<evidence type="ECO:0000256" key="2">
    <source>
        <dbReference type="ARBA" id="ARBA00022475"/>
    </source>
</evidence>
<dbReference type="InterPro" id="IPR013685">
    <property type="entry name" value="POTRA_FtsQ_type"/>
</dbReference>
<keyword evidence="4 8" id="KW-0812">Transmembrane</keyword>
<evidence type="ECO:0000259" key="9">
    <source>
        <dbReference type="PROSITE" id="PS51779"/>
    </source>
</evidence>
<proteinExistence type="predicted"/>
<reference evidence="10 11" key="1">
    <citation type="journal article" date="2016" name="Nat. Commun.">
        <title>Thousands of microbial genomes shed light on interconnected biogeochemical processes in an aquifer system.</title>
        <authorList>
            <person name="Anantharaman K."/>
            <person name="Brown C.T."/>
            <person name="Hug L.A."/>
            <person name="Sharon I."/>
            <person name="Castelle C.J."/>
            <person name="Probst A.J."/>
            <person name="Thomas B.C."/>
            <person name="Singh A."/>
            <person name="Wilkins M.J."/>
            <person name="Karaoz U."/>
            <person name="Brodie E.L."/>
            <person name="Williams K.H."/>
            <person name="Hubbard S.S."/>
            <person name="Banfield J.F."/>
        </authorList>
    </citation>
    <scope>NUCLEOTIDE SEQUENCE [LARGE SCALE GENOMIC DNA]</scope>
</reference>
<evidence type="ECO:0000256" key="5">
    <source>
        <dbReference type="ARBA" id="ARBA00022989"/>
    </source>
</evidence>
<evidence type="ECO:0000256" key="1">
    <source>
        <dbReference type="ARBA" id="ARBA00004370"/>
    </source>
</evidence>
<evidence type="ECO:0000313" key="10">
    <source>
        <dbReference type="EMBL" id="OGY56105.1"/>
    </source>
</evidence>
<comment type="subcellular location">
    <subcellularLocation>
        <location evidence="1">Membrane</location>
    </subcellularLocation>
</comment>
<dbReference type="PROSITE" id="PS51779">
    <property type="entry name" value="POTRA"/>
    <property type="match status" value="1"/>
</dbReference>
<evidence type="ECO:0000256" key="6">
    <source>
        <dbReference type="ARBA" id="ARBA00023136"/>
    </source>
</evidence>
<dbReference type="Pfam" id="PF08478">
    <property type="entry name" value="POTRA_1"/>
    <property type="match status" value="1"/>
</dbReference>
<evidence type="ECO:0000256" key="3">
    <source>
        <dbReference type="ARBA" id="ARBA00022618"/>
    </source>
</evidence>
<keyword evidence="7" id="KW-0131">Cell cycle</keyword>
<dbReference type="EMBL" id="MHIR01000065">
    <property type="protein sequence ID" value="OGY56105.1"/>
    <property type="molecule type" value="Genomic_DNA"/>
</dbReference>
<keyword evidence="5 8" id="KW-1133">Transmembrane helix</keyword>
<dbReference type="InterPro" id="IPR034746">
    <property type="entry name" value="POTRA"/>
</dbReference>
<dbReference type="InterPro" id="IPR050487">
    <property type="entry name" value="FtsQ_DivIB"/>
</dbReference>
<accession>A0A1G1YUR6</accession>
<dbReference type="GO" id="GO:0005886">
    <property type="term" value="C:plasma membrane"/>
    <property type="evidence" value="ECO:0007669"/>
    <property type="project" value="TreeGrafter"/>
</dbReference>